<proteinExistence type="predicted"/>
<organism evidence="1 2">
    <name type="scientific">Caerostris extrusa</name>
    <name type="common">Bark spider</name>
    <name type="synonym">Caerostris bankana</name>
    <dbReference type="NCBI Taxonomy" id="172846"/>
    <lineage>
        <taxon>Eukaryota</taxon>
        <taxon>Metazoa</taxon>
        <taxon>Ecdysozoa</taxon>
        <taxon>Arthropoda</taxon>
        <taxon>Chelicerata</taxon>
        <taxon>Arachnida</taxon>
        <taxon>Araneae</taxon>
        <taxon>Araneomorphae</taxon>
        <taxon>Entelegynae</taxon>
        <taxon>Araneoidea</taxon>
        <taxon>Araneidae</taxon>
        <taxon>Caerostris</taxon>
    </lineage>
</organism>
<evidence type="ECO:0000313" key="2">
    <source>
        <dbReference type="Proteomes" id="UP001054945"/>
    </source>
</evidence>
<dbReference type="EMBL" id="BPLR01001289">
    <property type="protein sequence ID" value="GIZ01363.1"/>
    <property type="molecule type" value="Genomic_DNA"/>
</dbReference>
<accession>A0AAV4Y1Z7</accession>
<dbReference type="Proteomes" id="UP001054945">
    <property type="component" value="Unassembled WGS sequence"/>
</dbReference>
<sequence>MTGRVSGTAEVMRGGRKRGEGQRYLIMDCCVGDSEGNFYGEQILSDSFSPTEGDAKVICYDFGQKEGRRQETWEGKIYGQFFSSVEKCKGLCFIHHRIFLRNPK</sequence>
<comment type="caution">
    <text evidence="1">The sequence shown here is derived from an EMBL/GenBank/DDBJ whole genome shotgun (WGS) entry which is preliminary data.</text>
</comment>
<name>A0AAV4Y1Z7_CAEEX</name>
<protein>
    <submittedName>
        <fullName evidence="1">Uncharacterized protein</fullName>
    </submittedName>
</protein>
<keyword evidence="2" id="KW-1185">Reference proteome</keyword>
<gene>
    <name evidence="1" type="ORF">CEXT_600311</name>
</gene>
<evidence type="ECO:0000313" key="1">
    <source>
        <dbReference type="EMBL" id="GIZ01363.1"/>
    </source>
</evidence>
<dbReference type="AlphaFoldDB" id="A0AAV4Y1Z7"/>
<reference evidence="1 2" key="1">
    <citation type="submission" date="2021-06" db="EMBL/GenBank/DDBJ databases">
        <title>Caerostris extrusa draft genome.</title>
        <authorList>
            <person name="Kono N."/>
            <person name="Arakawa K."/>
        </authorList>
    </citation>
    <scope>NUCLEOTIDE SEQUENCE [LARGE SCALE GENOMIC DNA]</scope>
</reference>